<feature type="transmembrane region" description="Helical" evidence="1">
    <location>
        <begin position="12"/>
        <end position="33"/>
    </location>
</feature>
<evidence type="ECO:0000313" key="2">
    <source>
        <dbReference type="EMBL" id="NYJ12980.1"/>
    </source>
</evidence>
<comment type="caution">
    <text evidence="2">The sequence shown here is derived from an EMBL/GenBank/DDBJ whole genome shotgun (WGS) entry which is preliminary data.</text>
</comment>
<dbReference type="AlphaFoldDB" id="A0A7Z0IZD7"/>
<dbReference type="RefSeq" id="WP_003594299.1">
    <property type="nucleotide sequence ID" value="NZ_JACBZV010000007.1"/>
</dbReference>
<organism evidence="2 3">
    <name type="scientific">Rhizobium leguminosarum</name>
    <dbReference type="NCBI Taxonomy" id="384"/>
    <lineage>
        <taxon>Bacteria</taxon>
        <taxon>Pseudomonadati</taxon>
        <taxon>Pseudomonadota</taxon>
        <taxon>Alphaproteobacteria</taxon>
        <taxon>Hyphomicrobiales</taxon>
        <taxon>Rhizobiaceae</taxon>
        <taxon>Rhizobium/Agrobacterium group</taxon>
        <taxon>Rhizobium</taxon>
    </lineage>
</organism>
<dbReference type="EMBL" id="JACBZV010000007">
    <property type="protein sequence ID" value="NYJ12980.1"/>
    <property type="molecule type" value="Genomic_DNA"/>
</dbReference>
<dbReference type="Proteomes" id="UP000535276">
    <property type="component" value="Unassembled WGS sequence"/>
</dbReference>
<evidence type="ECO:0000313" key="3">
    <source>
        <dbReference type="Proteomes" id="UP000535276"/>
    </source>
</evidence>
<accession>A0A7Z0IZD7</accession>
<proteinExistence type="predicted"/>
<evidence type="ECO:0000256" key="1">
    <source>
        <dbReference type="SAM" id="Phobius"/>
    </source>
</evidence>
<keyword evidence="1" id="KW-0812">Transmembrane</keyword>
<keyword evidence="1" id="KW-0472">Membrane</keyword>
<sequence length="78" mass="8209">MQVPKTAFRSAPLLLAAVVTGILFGNPIFAFLAREGAIIADLRLMQAQANLAVLRHATGADQHRAETDSAPLAPSVSQ</sequence>
<name>A0A7Z0IZD7_RHILE</name>
<keyword evidence="1" id="KW-1133">Transmembrane helix</keyword>
<gene>
    <name evidence="2" type="ORF">GGI64_004061</name>
</gene>
<protein>
    <submittedName>
        <fullName evidence="2">Uncharacterized protein</fullName>
    </submittedName>
</protein>
<reference evidence="2 3" key="1">
    <citation type="submission" date="2020-07" db="EMBL/GenBank/DDBJ databases">
        <title>Genomic Encyclopedia of Type Strains, Phase IV (KMG-V): Genome sequencing to study the core and pangenomes of soil and plant-associated prokaryotes.</title>
        <authorList>
            <person name="Whitman W."/>
        </authorList>
    </citation>
    <scope>NUCLEOTIDE SEQUENCE [LARGE SCALE GENOMIC DNA]</scope>
    <source>
        <strain evidence="2 3">SEMIA 4052</strain>
    </source>
</reference>